<dbReference type="InterPro" id="IPR011079">
    <property type="entry name" value="Ala_racemase_C"/>
</dbReference>
<comment type="function">
    <text evidence="4">Catalyzes the interconversion of L-alanine and D-alanine. May also act on other amino acids.</text>
</comment>
<dbReference type="Pfam" id="PF01168">
    <property type="entry name" value="Ala_racemase_N"/>
    <property type="match status" value="1"/>
</dbReference>
<proteinExistence type="inferred from homology"/>
<dbReference type="PROSITE" id="PS00395">
    <property type="entry name" value="ALANINE_RACEMASE"/>
    <property type="match status" value="1"/>
</dbReference>
<evidence type="ECO:0000313" key="7">
    <source>
        <dbReference type="Proteomes" id="UP000664293"/>
    </source>
</evidence>
<dbReference type="SUPFAM" id="SSF50621">
    <property type="entry name" value="Alanine racemase C-terminal domain-like"/>
    <property type="match status" value="1"/>
</dbReference>
<keyword evidence="2 4" id="KW-0663">Pyridoxal phosphate</keyword>
<dbReference type="SMART" id="SM01005">
    <property type="entry name" value="Ala_racemase_C"/>
    <property type="match status" value="1"/>
</dbReference>
<comment type="pathway">
    <text evidence="4">Amino-acid biosynthesis; D-alanine biosynthesis; D-alanine from L-alanine: step 1/1.</text>
</comment>
<feature type="active site" description="Proton acceptor; specific for D-alanine" evidence="4">
    <location>
        <position position="46"/>
    </location>
</feature>
<evidence type="ECO:0000256" key="2">
    <source>
        <dbReference type="ARBA" id="ARBA00022898"/>
    </source>
</evidence>
<feature type="binding site" evidence="4">
    <location>
        <position position="329"/>
    </location>
    <ligand>
        <name>substrate</name>
    </ligand>
</feature>
<gene>
    <name evidence="6" type="primary">alr</name>
    <name evidence="6" type="ORF">JF535_06360</name>
</gene>
<organism evidence="6 7">
    <name type="scientific">Microbulbifer salipaludis</name>
    <dbReference type="NCBI Taxonomy" id="187980"/>
    <lineage>
        <taxon>Bacteria</taxon>
        <taxon>Pseudomonadati</taxon>
        <taxon>Pseudomonadota</taxon>
        <taxon>Gammaproteobacteria</taxon>
        <taxon>Cellvibrionales</taxon>
        <taxon>Microbulbiferaceae</taxon>
        <taxon>Microbulbifer</taxon>
    </lineage>
</organism>
<accession>A0ABS3E589</accession>
<dbReference type="RefSeq" id="WP_207000471.1">
    <property type="nucleotide sequence ID" value="NZ_JAEKJR010000002.1"/>
</dbReference>
<dbReference type="InterPro" id="IPR020622">
    <property type="entry name" value="Ala_racemase_pyridoxalP-BS"/>
</dbReference>
<dbReference type="InterPro" id="IPR009006">
    <property type="entry name" value="Ala_racemase/Decarboxylase_C"/>
</dbReference>
<dbReference type="CDD" id="cd00430">
    <property type="entry name" value="PLPDE_III_AR"/>
    <property type="match status" value="1"/>
</dbReference>
<dbReference type="Gene3D" id="3.20.20.10">
    <property type="entry name" value="Alanine racemase"/>
    <property type="match status" value="1"/>
</dbReference>
<dbReference type="NCBIfam" id="TIGR00492">
    <property type="entry name" value="alr"/>
    <property type="match status" value="1"/>
</dbReference>
<name>A0ABS3E589_9GAMM</name>
<comment type="cofactor">
    <cofactor evidence="1 4">
        <name>pyridoxal 5'-phosphate</name>
        <dbReference type="ChEBI" id="CHEBI:597326"/>
    </cofactor>
</comment>
<evidence type="ECO:0000259" key="5">
    <source>
        <dbReference type="SMART" id="SM01005"/>
    </source>
</evidence>
<dbReference type="PRINTS" id="PR00992">
    <property type="entry name" value="ALARACEMASE"/>
</dbReference>
<dbReference type="Pfam" id="PF00842">
    <property type="entry name" value="Ala_racemase_C"/>
    <property type="match status" value="1"/>
</dbReference>
<protein>
    <recommendedName>
        <fullName evidence="4">Alanine racemase</fullName>
        <ecNumber evidence="4">5.1.1.1</ecNumber>
    </recommendedName>
</protein>
<dbReference type="PANTHER" id="PTHR30511:SF0">
    <property type="entry name" value="ALANINE RACEMASE, CATABOLIC-RELATED"/>
    <property type="match status" value="1"/>
</dbReference>
<evidence type="ECO:0000256" key="1">
    <source>
        <dbReference type="ARBA" id="ARBA00001933"/>
    </source>
</evidence>
<dbReference type="InterPro" id="IPR029066">
    <property type="entry name" value="PLP-binding_barrel"/>
</dbReference>
<dbReference type="GO" id="GO:0008784">
    <property type="term" value="F:alanine racemase activity"/>
    <property type="evidence" value="ECO:0007669"/>
    <property type="project" value="UniProtKB-EC"/>
</dbReference>
<dbReference type="HAMAP" id="MF_01201">
    <property type="entry name" value="Ala_racemase"/>
    <property type="match status" value="1"/>
</dbReference>
<dbReference type="EMBL" id="JAEKJR010000002">
    <property type="protein sequence ID" value="MBN8430475.1"/>
    <property type="molecule type" value="Genomic_DNA"/>
</dbReference>
<feature type="modified residue" description="N6-(pyridoxal phosphate)lysine" evidence="4">
    <location>
        <position position="46"/>
    </location>
</feature>
<dbReference type="InterPro" id="IPR000821">
    <property type="entry name" value="Ala_racemase"/>
</dbReference>
<dbReference type="InterPro" id="IPR001608">
    <property type="entry name" value="Ala_racemase_N"/>
</dbReference>
<dbReference type="Proteomes" id="UP000664293">
    <property type="component" value="Unassembled WGS sequence"/>
</dbReference>
<keyword evidence="3 4" id="KW-0413">Isomerase</keyword>
<comment type="caution">
    <text evidence="6">The sequence shown here is derived from an EMBL/GenBank/DDBJ whole genome shotgun (WGS) entry which is preliminary data.</text>
</comment>
<feature type="active site" description="Proton acceptor; specific for L-alanine" evidence="4">
    <location>
        <position position="271"/>
    </location>
</feature>
<dbReference type="Gene3D" id="2.40.37.10">
    <property type="entry name" value="Lyase, Ornithine Decarboxylase, Chain A, domain 1"/>
    <property type="match status" value="1"/>
</dbReference>
<sequence length="386" mass="41522">MDESDCQVTREASEGLLIIDCAALVHNYRVLRRRLRAGSRCGAVVKADAYGLGVARVVPALYAAGCRDFFVATLAEGEAVRPLLPEDARIVLLTGVRPGFEHACAESGLVPVLVTTAQLQSWVEATARDGVAAPCALKLDSGMTRLGMEPAEFRQLLQQPSLLQSANVQLFLSHLACADDPHHLQNSQQLQRFSDACVALRKVCPQVETSFANSSGIYLGEPYHFDVARPGAALYGVNPTPDQPNPMRAVVRLRLPVLQVRQVERDCAVGYGATQQARAGSWLAVVRGGYADGVLRTQSGRGRGAAVIGGATSEPEQRVVVPMIGRVSMDSCVFDISALSEQQRGRLQAIELLNDELTVDHMGAAAGTIGYEILTSLGHRYGRCYL</sequence>
<comment type="similarity">
    <text evidence="4">Belongs to the alanine racemase family.</text>
</comment>
<evidence type="ECO:0000256" key="4">
    <source>
        <dbReference type="HAMAP-Rule" id="MF_01201"/>
    </source>
</evidence>
<evidence type="ECO:0000256" key="3">
    <source>
        <dbReference type="ARBA" id="ARBA00023235"/>
    </source>
</evidence>
<evidence type="ECO:0000313" key="6">
    <source>
        <dbReference type="EMBL" id="MBN8430475.1"/>
    </source>
</evidence>
<feature type="domain" description="Alanine racemase C-terminal" evidence="5">
    <location>
        <begin position="250"/>
        <end position="386"/>
    </location>
</feature>
<dbReference type="PANTHER" id="PTHR30511">
    <property type="entry name" value="ALANINE RACEMASE"/>
    <property type="match status" value="1"/>
</dbReference>
<reference evidence="6 7" key="1">
    <citation type="submission" date="2020-12" db="EMBL/GenBank/DDBJ databases">
        <title>Oil enriched cultivation method for isolating marine PHA-producing bacteria.</title>
        <authorList>
            <person name="Zheng W."/>
            <person name="Yu S."/>
            <person name="Huang Y."/>
        </authorList>
    </citation>
    <scope>NUCLEOTIDE SEQUENCE [LARGE SCALE GENOMIC DNA]</scope>
    <source>
        <strain evidence="6 7">SN0-2</strain>
    </source>
</reference>
<dbReference type="EC" id="5.1.1.1" evidence="4"/>
<dbReference type="SUPFAM" id="SSF51419">
    <property type="entry name" value="PLP-binding barrel"/>
    <property type="match status" value="1"/>
</dbReference>
<keyword evidence="7" id="KW-1185">Reference proteome</keyword>
<comment type="catalytic activity">
    <reaction evidence="4">
        <text>L-alanine = D-alanine</text>
        <dbReference type="Rhea" id="RHEA:20249"/>
        <dbReference type="ChEBI" id="CHEBI:57416"/>
        <dbReference type="ChEBI" id="CHEBI:57972"/>
        <dbReference type="EC" id="5.1.1.1"/>
    </reaction>
</comment>
<feature type="binding site" evidence="4">
    <location>
        <position position="145"/>
    </location>
    <ligand>
        <name>substrate</name>
    </ligand>
</feature>